<reference evidence="2" key="1">
    <citation type="journal article" date="2022" name="Mol. Ecol. Resour.">
        <title>The genomes of chicory, endive, great burdock and yacon provide insights into Asteraceae palaeo-polyploidization history and plant inulin production.</title>
        <authorList>
            <person name="Fan W."/>
            <person name="Wang S."/>
            <person name="Wang H."/>
            <person name="Wang A."/>
            <person name="Jiang F."/>
            <person name="Liu H."/>
            <person name="Zhao H."/>
            <person name="Xu D."/>
            <person name="Zhang Y."/>
        </authorList>
    </citation>
    <scope>NUCLEOTIDE SEQUENCE [LARGE SCALE GENOMIC DNA]</scope>
    <source>
        <strain evidence="2">cv. Yunnan</strain>
    </source>
</reference>
<protein>
    <submittedName>
        <fullName evidence="1">Uncharacterized protein</fullName>
    </submittedName>
</protein>
<name>A0ACB9JH17_9ASTR</name>
<dbReference type="EMBL" id="CM042021">
    <property type="protein sequence ID" value="KAI3819803.1"/>
    <property type="molecule type" value="Genomic_DNA"/>
</dbReference>
<sequence>MGSNKTIDSELQGAGSKLGLEIWCVENLRLVSVPQSSHGKFFSGSAYVVLHTALLKSGALQHDIHYWLGKDANEVDSALASDKTLELDAALGSQSVQYKEVQGQETGKFLSYFKPCIIPVEGVYSSGQVKLKGPAYETRLLTCKGDRVVHVKEVPFSRSSLNHRDVFILDTSSKIFQFSGCNSSIQERAKALEVVQYIKEYKHKGNCEVATIEDGKFVGDAEVGEFWNFFGGYAPIPRDPPTSQQPQTLAVKLFWITLQGKFTQSGSGRLKRSMLESNKCYLLDGDVQIFVWMGRITSLTERKTSISAAEDFLRAQERPVNTHLAFLTEGSETAIFKSYFDDWPQTVEPKLYEEGREKVAAMFKQTGYDVEELPDEDDKPHIDCNGTLKVWKVNNGKLSPVPVVDQRKLYSGDCYTVQYIYSANGREERLFYIWLGNKSSTDDRADAISLTSVIVDSTKAEPVLARIVENKEPSQFFMIFQTLIMFKGGMGSRYKSMLAVEGIDDETYDDKKTALFRIQGTNRDNMQAVQVDQVSRSLNSSYCYILKAEGSIFTWLGNLSTTRDHDILYGMLDLINPTWQPVLVREGSEPDVFWDALGGKTEYPKEKEIKRFIEDPHLFVCTFTEDAGSQPSDLKVKEIFSYTQDDLTTEDVLILDCYTEIFVWVGHNSAVKSMQQALSIGLAFLEKDVLGESLSMDTPTYVVKEGHEPPFFTYLFEWDASKANMLGNSFERKLAILKGQTQKLEAPLRNSPSVHSKETTPNGLRRPSPTPNGLRRPSPTPSGLRRPSPTPNGSRKPSPAPNGSRKPSPAPNGLTRRQSLDSYTLRSTSPTFSRSDFSNVNSRRFSSPPVPRIISSVSSPDVRGAENTRVSASSSAGVETLPSKDSGPKQELVNYPYDRVKVNSNDPVPDIDITKREAYLSEEEFEEKFGMSKRAFYQLPRWKQNKVKMSLYLF</sequence>
<gene>
    <name evidence="1" type="ORF">L1987_13655</name>
</gene>
<comment type="caution">
    <text evidence="1">The sequence shown here is derived from an EMBL/GenBank/DDBJ whole genome shotgun (WGS) entry which is preliminary data.</text>
</comment>
<keyword evidence="2" id="KW-1185">Reference proteome</keyword>
<evidence type="ECO:0000313" key="2">
    <source>
        <dbReference type="Proteomes" id="UP001056120"/>
    </source>
</evidence>
<dbReference type="Proteomes" id="UP001056120">
    <property type="component" value="Linkage Group LG04"/>
</dbReference>
<accession>A0ACB9JH17</accession>
<organism evidence="1 2">
    <name type="scientific">Smallanthus sonchifolius</name>
    <dbReference type="NCBI Taxonomy" id="185202"/>
    <lineage>
        <taxon>Eukaryota</taxon>
        <taxon>Viridiplantae</taxon>
        <taxon>Streptophyta</taxon>
        <taxon>Embryophyta</taxon>
        <taxon>Tracheophyta</taxon>
        <taxon>Spermatophyta</taxon>
        <taxon>Magnoliopsida</taxon>
        <taxon>eudicotyledons</taxon>
        <taxon>Gunneridae</taxon>
        <taxon>Pentapetalae</taxon>
        <taxon>asterids</taxon>
        <taxon>campanulids</taxon>
        <taxon>Asterales</taxon>
        <taxon>Asteraceae</taxon>
        <taxon>Asteroideae</taxon>
        <taxon>Heliantheae alliance</taxon>
        <taxon>Millerieae</taxon>
        <taxon>Smallanthus</taxon>
    </lineage>
</organism>
<evidence type="ECO:0000313" key="1">
    <source>
        <dbReference type="EMBL" id="KAI3819803.1"/>
    </source>
</evidence>
<proteinExistence type="predicted"/>
<reference evidence="1 2" key="2">
    <citation type="journal article" date="2022" name="Mol. Ecol. Resour.">
        <title>The genomes of chicory, endive, great burdock and yacon provide insights into Asteraceae paleo-polyploidization history and plant inulin production.</title>
        <authorList>
            <person name="Fan W."/>
            <person name="Wang S."/>
            <person name="Wang H."/>
            <person name="Wang A."/>
            <person name="Jiang F."/>
            <person name="Liu H."/>
            <person name="Zhao H."/>
            <person name="Xu D."/>
            <person name="Zhang Y."/>
        </authorList>
    </citation>
    <scope>NUCLEOTIDE SEQUENCE [LARGE SCALE GENOMIC DNA]</scope>
    <source>
        <strain evidence="2">cv. Yunnan</strain>
        <tissue evidence="1">Leaves</tissue>
    </source>
</reference>